<evidence type="ECO:0000256" key="8">
    <source>
        <dbReference type="ARBA" id="ARBA00023014"/>
    </source>
</evidence>
<dbReference type="NCBIfam" id="TIGR02494">
    <property type="entry name" value="PFLE_PFLC"/>
    <property type="match status" value="1"/>
</dbReference>
<dbReference type="InterPro" id="IPR034457">
    <property type="entry name" value="Organic_radical-activating"/>
</dbReference>
<dbReference type="SFLD" id="SFLDG01118">
    <property type="entry name" value="activating_enzymes__group_2"/>
    <property type="match status" value="1"/>
</dbReference>
<proteinExistence type="inferred from homology"/>
<evidence type="ECO:0000256" key="6">
    <source>
        <dbReference type="ARBA" id="ARBA00023002"/>
    </source>
</evidence>
<dbReference type="PANTHER" id="PTHR30352:SF4">
    <property type="entry name" value="PYRUVATE FORMATE-LYASE 2-ACTIVATING ENZYME"/>
    <property type="match status" value="1"/>
</dbReference>
<dbReference type="SFLD" id="SFLDG01066">
    <property type="entry name" value="organic_radical-activating_enz"/>
    <property type="match status" value="1"/>
</dbReference>
<keyword evidence="6 11" id="KW-0560">Oxidoreductase</keyword>
<dbReference type="InterPro" id="IPR012839">
    <property type="entry name" value="Organic_radical_activase"/>
</dbReference>
<dbReference type="SUPFAM" id="SSF102114">
    <property type="entry name" value="Radical SAM enzymes"/>
    <property type="match status" value="1"/>
</dbReference>
<evidence type="ECO:0000259" key="9">
    <source>
        <dbReference type="PROSITE" id="PS51379"/>
    </source>
</evidence>
<dbReference type="Gene3D" id="3.20.20.70">
    <property type="entry name" value="Aldolase class I"/>
    <property type="match status" value="1"/>
</dbReference>
<keyword evidence="7" id="KW-0408">Iron</keyword>
<sequence length="285" mass="31312">MMCDGQTEAFGRIFNIQRYSLNDGEGIRTVVFFKGCPLRCPWCANPESRSLHQVHVRRLSKCLHCDVCQEDVVECPSGAYEQVGQDMTLAEVLTEIAKDDLFYQTSGGGVTLSGGEVLSQAPFAIVLLEALKARGYRTAIETSGHGNAQQLLQIGALCDEVLFDFKIMDAARAKTVIGSNVERILENFQSLMAQSKTTGTKVIPRLPLIPGYTLDIVNVDKVLNFLCPFALDQIHLLPFHQFGASKYELLGMAYQLKDVDVPTHAEVNAIRAHVEAQGYTVTIGG</sequence>
<evidence type="ECO:0000259" key="10">
    <source>
        <dbReference type="PROSITE" id="PS51918"/>
    </source>
</evidence>
<dbReference type="InterPro" id="IPR013785">
    <property type="entry name" value="Aldolase_TIM"/>
</dbReference>
<evidence type="ECO:0000313" key="12">
    <source>
        <dbReference type="Proteomes" id="UP000838672"/>
    </source>
</evidence>
<dbReference type="InterPro" id="IPR058240">
    <property type="entry name" value="rSAM_sf"/>
</dbReference>
<keyword evidence="12" id="KW-1185">Reference proteome</keyword>
<dbReference type="EC" id="1.97.1.-" evidence="11"/>
<gene>
    <name evidence="11" type="primary">bssD</name>
    <name evidence="11" type="ORF">VST7929_00604</name>
</gene>
<dbReference type="PROSITE" id="PS01087">
    <property type="entry name" value="RADICAL_ACTIVATING"/>
    <property type="match status" value="1"/>
</dbReference>
<evidence type="ECO:0000256" key="7">
    <source>
        <dbReference type="ARBA" id="ARBA00023004"/>
    </source>
</evidence>
<keyword evidence="3" id="KW-0004">4Fe-4S</keyword>
<evidence type="ECO:0000256" key="1">
    <source>
        <dbReference type="ARBA" id="ARBA00001966"/>
    </source>
</evidence>
<dbReference type="Pfam" id="PF04055">
    <property type="entry name" value="Radical_SAM"/>
    <property type="match status" value="1"/>
</dbReference>
<comment type="caution">
    <text evidence="11">The sequence shown here is derived from an EMBL/GenBank/DDBJ whole genome shotgun (WGS) entry which is preliminary data.</text>
</comment>
<organism evidence="11 12">
    <name type="scientific">Vibrio stylophorae</name>
    <dbReference type="NCBI Taxonomy" id="659351"/>
    <lineage>
        <taxon>Bacteria</taxon>
        <taxon>Pseudomonadati</taxon>
        <taxon>Pseudomonadota</taxon>
        <taxon>Gammaproteobacteria</taxon>
        <taxon>Vibrionales</taxon>
        <taxon>Vibrionaceae</taxon>
        <taxon>Vibrio</taxon>
    </lineage>
</organism>
<dbReference type="PROSITE" id="PS51379">
    <property type="entry name" value="4FE4S_FER_2"/>
    <property type="match status" value="1"/>
</dbReference>
<evidence type="ECO:0000256" key="2">
    <source>
        <dbReference type="ARBA" id="ARBA00009777"/>
    </source>
</evidence>
<dbReference type="GO" id="GO:0016491">
    <property type="term" value="F:oxidoreductase activity"/>
    <property type="evidence" value="ECO:0007669"/>
    <property type="project" value="UniProtKB-KW"/>
</dbReference>
<dbReference type="InterPro" id="IPR017896">
    <property type="entry name" value="4Fe4S_Fe-S-bd"/>
</dbReference>
<comment type="similarity">
    <text evidence="2">Belongs to the organic radical-activating enzymes family.</text>
</comment>
<evidence type="ECO:0000256" key="5">
    <source>
        <dbReference type="ARBA" id="ARBA00022723"/>
    </source>
</evidence>
<dbReference type="CDD" id="cd01335">
    <property type="entry name" value="Radical_SAM"/>
    <property type="match status" value="1"/>
</dbReference>
<feature type="domain" description="Radical SAM core" evidence="10">
    <location>
        <begin position="22"/>
        <end position="280"/>
    </location>
</feature>
<accession>A0ABN8DQW9</accession>
<feature type="domain" description="4Fe-4S ferredoxin-type" evidence="9">
    <location>
        <begin position="52"/>
        <end position="85"/>
    </location>
</feature>
<keyword evidence="4" id="KW-0949">S-adenosyl-L-methionine</keyword>
<dbReference type="PIRSF" id="PIRSF000371">
    <property type="entry name" value="PFL_act_enz"/>
    <property type="match status" value="1"/>
</dbReference>
<reference evidence="11" key="1">
    <citation type="submission" date="2021-11" db="EMBL/GenBank/DDBJ databases">
        <authorList>
            <person name="Rodrigo-Torres L."/>
            <person name="Arahal R. D."/>
            <person name="Lucena T."/>
        </authorList>
    </citation>
    <scope>NUCLEOTIDE SEQUENCE</scope>
    <source>
        <strain evidence="11">CECT 7929</strain>
    </source>
</reference>
<dbReference type="Proteomes" id="UP000838672">
    <property type="component" value="Unassembled WGS sequence"/>
</dbReference>
<evidence type="ECO:0000313" key="11">
    <source>
        <dbReference type="EMBL" id="CAH0532758.1"/>
    </source>
</evidence>
<keyword evidence="8" id="KW-0411">Iron-sulfur</keyword>
<dbReference type="PANTHER" id="PTHR30352">
    <property type="entry name" value="PYRUVATE FORMATE-LYASE-ACTIVATING ENZYME"/>
    <property type="match status" value="1"/>
</dbReference>
<evidence type="ECO:0000256" key="3">
    <source>
        <dbReference type="ARBA" id="ARBA00022485"/>
    </source>
</evidence>
<dbReference type="InterPro" id="IPR007197">
    <property type="entry name" value="rSAM"/>
</dbReference>
<name>A0ABN8DQW9_9VIBR</name>
<dbReference type="NCBIfam" id="NF007483">
    <property type="entry name" value="PRK10076.1"/>
    <property type="match status" value="1"/>
</dbReference>
<dbReference type="SFLD" id="SFLDS00029">
    <property type="entry name" value="Radical_SAM"/>
    <property type="match status" value="1"/>
</dbReference>
<dbReference type="EMBL" id="CAKLDI010000001">
    <property type="protein sequence ID" value="CAH0532758.1"/>
    <property type="molecule type" value="Genomic_DNA"/>
</dbReference>
<evidence type="ECO:0000256" key="4">
    <source>
        <dbReference type="ARBA" id="ARBA00022691"/>
    </source>
</evidence>
<dbReference type="InterPro" id="IPR040074">
    <property type="entry name" value="BssD/PflA/YjjW"/>
</dbReference>
<dbReference type="InterPro" id="IPR001989">
    <property type="entry name" value="Radical_activat_CS"/>
</dbReference>
<dbReference type="PROSITE" id="PS51918">
    <property type="entry name" value="RADICAL_SAM"/>
    <property type="match status" value="1"/>
</dbReference>
<comment type="cofactor">
    <cofactor evidence="1">
        <name>[4Fe-4S] cluster</name>
        <dbReference type="ChEBI" id="CHEBI:49883"/>
    </cofactor>
</comment>
<protein>
    <submittedName>
        <fullName evidence="11">Benzylsuccinate synthase activating enzyme</fullName>
        <ecNumber evidence="11">1.97.1.-</ecNumber>
    </submittedName>
</protein>
<keyword evidence="5" id="KW-0479">Metal-binding</keyword>